<proteinExistence type="predicted"/>
<sequence length="200" mass="21438">MLGPALLLRQNLTGTLSVATAGREDVRAVLLAALGCNTAWGLVDGVMYVLRNIVGRGRQARLRRAVLAAEKAEMAHGLIAKEIGELSGALGAPEFERARQWLVARSAQGAPAPELKRRDLRGGFGVFLLVFLSTFPPVLPFLVFTDLRTAMRFSGAIAIAMMFVCGHEWGRYAGMIPWRAALVMVLLGVTVEAIVIALGG</sequence>
<dbReference type="Pfam" id="PF01988">
    <property type="entry name" value="VIT1"/>
    <property type="match status" value="1"/>
</dbReference>
<accession>A0ABU8WYC1</accession>
<keyword evidence="7" id="KW-1185">Reference proteome</keyword>
<dbReference type="EMBL" id="JBBKZT010000039">
    <property type="protein sequence ID" value="MEJ8852389.1"/>
    <property type="molecule type" value="Genomic_DNA"/>
</dbReference>
<evidence type="ECO:0000256" key="5">
    <source>
        <dbReference type="SAM" id="Phobius"/>
    </source>
</evidence>
<dbReference type="Proteomes" id="UP001385892">
    <property type="component" value="Unassembled WGS sequence"/>
</dbReference>
<reference evidence="6 7" key="1">
    <citation type="submission" date="2024-03" db="EMBL/GenBank/DDBJ databases">
        <title>Novel species of the genus Variovorax.</title>
        <authorList>
            <person name="Liu Q."/>
            <person name="Xin Y.-H."/>
        </authorList>
    </citation>
    <scope>NUCLEOTIDE SEQUENCE [LARGE SCALE GENOMIC DNA]</scope>
    <source>
        <strain evidence="6 7">KACC 18900</strain>
    </source>
</reference>
<feature type="transmembrane region" description="Helical" evidence="5">
    <location>
        <begin position="181"/>
        <end position="199"/>
    </location>
</feature>
<evidence type="ECO:0000313" key="7">
    <source>
        <dbReference type="Proteomes" id="UP001385892"/>
    </source>
</evidence>
<evidence type="ECO:0000256" key="2">
    <source>
        <dbReference type="ARBA" id="ARBA00022692"/>
    </source>
</evidence>
<evidence type="ECO:0000313" key="6">
    <source>
        <dbReference type="EMBL" id="MEJ8852389.1"/>
    </source>
</evidence>
<evidence type="ECO:0000256" key="1">
    <source>
        <dbReference type="ARBA" id="ARBA00004127"/>
    </source>
</evidence>
<evidence type="ECO:0000256" key="3">
    <source>
        <dbReference type="ARBA" id="ARBA00022989"/>
    </source>
</evidence>
<keyword evidence="3 5" id="KW-1133">Transmembrane helix</keyword>
<dbReference type="RefSeq" id="WP_340348335.1">
    <property type="nucleotide sequence ID" value="NZ_JBBKZT010000039.1"/>
</dbReference>
<keyword evidence="2 5" id="KW-0812">Transmembrane</keyword>
<feature type="transmembrane region" description="Helical" evidence="5">
    <location>
        <begin position="150"/>
        <end position="169"/>
    </location>
</feature>
<evidence type="ECO:0000256" key="4">
    <source>
        <dbReference type="ARBA" id="ARBA00023136"/>
    </source>
</evidence>
<feature type="transmembrane region" description="Helical" evidence="5">
    <location>
        <begin position="28"/>
        <end position="54"/>
    </location>
</feature>
<comment type="caution">
    <text evidence="6">The sequence shown here is derived from an EMBL/GenBank/DDBJ whole genome shotgun (WGS) entry which is preliminary data.</text>
</comment>
<comment type="subcellular location">
    <subcellularLocation>
        <location evidence="1">Endomembrane system</location>
        <topology evidence="1">Multi-pass membrane protein</topology>
    </subcellularLocation>
</comment>
<gene>
    <name evidence="6" type="ORF">WKW82_37600</name>
</gene>
<organism evidence="6 7">
    <name type="scientific">Variovorax rhizosphaerae</name>
    <dbReference type="NCBI Taxonomy" id="1836200"/>
    <lineage>
        <taxon>Bacteria</taxon>
        <taxon>Pseudomonadati</taxon>
        <taxon>Pseudomonadota</taxon>
        <taxon>Betaproteobacteria</taxon>
        <taxon>Burkholderiales</taxon>
        <taxon>Comamonadaceae</taxon>
        <taxon>Variovorax</taxon>
    </lineage>
</organism>
<keyword evidence="4 5" id="KW-0472">Membrane</keyword>
<name>A0ABU8WYC1_9BURK</name>
<protein>
    <submittedName>
        <fullName evidence="6">VIT1/CCC1 transporter family protein</fullName>
    </submittedName>
</protein>
<dbReference type="InterPro" id="IPR008217">
    <property type="entry name" value="Ccc1_fam"/>
</dbReference>
<feature type="transmembrane region" description="Helical" evidence="5">
    <location>
        <begin position="124"/>
        <end position="144"/>
    </location>
</feature>